<comment type="caution">
    <text evidence="2">The sequence shown here is derived from an EMBL/GenBank/DDBJ whole genome shotgun (WGS) entry which is preliminary data.</text>
</comment>
<sequence>MQLTTFLSAFCLCKSPDMPRRVPLSYPDPSPPGTSRVHRLLYVAIPTDVPGNGKPEAAAGRRGLELVNISAPHIVSAPRPPAQGSLETGAAGMRQVRGS</sequence>
<reference evidence="2" key="1">
    <citation type="journal article" date="2022" name="bioRxiv">
        <title>Sequencing and chromosome-scale assembly of the giantPleurodeles waltlgenome.</title>
        <authorList>
            <person name="Brown T."/>
            <person name="Elewa A."/>
            <person name="Iarovenko S."/>
            <person name="Subramanian E."/>
            <person name="Araus A.J."/>
            <person name="Petzold A."/>
            <person name="Susuki M."/>
            <person name="Suzuki K.-i.T."/>
            <person name="Hayashi T."/>
            <person name="Toyoda A."/>
            <person name="Oliveira C."/>
            <person name="Osipova E."/>
            <person name="Leigh N.D."/>
            <person name="Simon A."/>
            <person name="Yun M.H."/>
        </authorList>
    </citation>
    <scope>NUCLEOTIDE SEQUENCE</scope>
    <source>
        <strain evidence="2">20211129_DDA</strain>
        <tissue evidence="2">Liver</tissue>
    </source>
</reference>
<name>A0AAV7KTI2_PLEWA</name>
<dbReference type="AlphaFoldDB" id="A0AAV7KTI2"/>
<proteinExistence type="predicted"/>
<gene>
    <name evidence="2" type="ORF">NDU88_002199</name>
</gene>
<dbReference type="EMBL" id="JANPWB010000016">
    <property type="protein sequence ID" value="KAJ1082027.1"/>
    <property type="molecule type" value="Genomic_DNA"/>
</dbReference>
<protein>
    <submittedName>
        <fullName evidence="2">Uncharacterized protein</fullName>
    </submittedName>
</protein>
<evidence type="ECO:0000313" key="2">
    <source>
        <dbReference type="EMBL" id="KAJ1082027.1"/>
    </source>
</evidence>
<organism evidence="2 3">
    <name type="scientific">Pleurodeles waltl</name>
    <name type="common">Iberian ribbed newt</name>
    <dbReference type="NCBI Taxonomy" id="8319"/>
    <lineage>
        <taxon>Eukaryota</taxon>
        <taxon>Metazoa</taxon>
        <taxon>Chordata</taxon>
        <taxon>Craniata</taxon>
        <taxon>Vertebrata</taxon>
        <taxon>Euteleostomi</taxon>
        <taxon>Amphibia</taxon>
        <taxon>Batrachia</taxon>
        <taxon>Caudata</taxon>
        <taxon>Salamandroidea</taxon>
        <taxon>Salamandridae</taxon>
        <taxon>Pleurodelinae</taxon>
        <taxon>Pleurodeles</taxon>
    </lineage>
</organism>
<evidence type="ECO:0000313" key="3">
    <source>
        <dbReference type="Proteomes" id="UP001066276"/>
    </source>
</evidence>
<accession>A0AAV7KTI2</accession>
<feature type="region of interest" description="Disordered" evidence="1">
    <location>
        <begin position="75"/>
        <end position="99"/>
    </location>
</feature>
<dbReference type="Proteomes" id="UP001066276">
    <property type="component" value="Chromosome 12"/>
</dbReference>
<keyword evidence="3" id="KW-1185">Reference proteome</keyword>
<evidence type="ECO:0000256" key="1">
    <source>
        <dbReference type="SAM" id="MobiDB-lite"/>
    </source>
</evidence>